<dbReference type="InterPro" id="IPR007960">
    <property type="entry name" value="TAS2R"/>
</dbReference>
<feature type="transmembrane region" description="Helical" evidence="13">
    <location>
        <begin position="274"/>
        <end position="296"/>
    </location>
</feature>
<keyword evidence="10 12" id="KW-0807">Transducer</keyword>
<dbReference type="GeneID" id="101652980"/>
<evidence type="ECO:0000313" key="15">
    <source>
        <dbReference type="RefSeq" id="XP_004714075.1"/>
    </source>
</evidence>
<evidence type="ECO:0000256" key="13">
    <source>
        <dbReference type="SAM" id="Phobius"/>
    </source>
</evidence>
<evidence type="ECO:0000256" key="6">
    <source>
        <dbReference type="ARBA" id="ARBA00022989"/>
    </source>
</evidence>
<protein>
    <recommendedName>
        <fullName evidence="12">Taste receptor type 2</fullName>
    </recommendedName>
</protein>
<gene>
    <name evidence="15" type="primary">TAS2R38</name>
</gene>
<feature type="transmembrane region" description="Helical" evidence="13">
    <location>
        <begin position="246"/>
        <end position="268"/>
    </location>
</feature>
<feature type="transmembrane region" description="Helical" evidence="13">
    <location>
        <begin position="143"/>
        <end position="163"/>
    </location>
</feature>
<keyword evidence="9 12" id="KW-0675">Receptor</keyword>
<evidence type="ECO:0000256" key="5">
    <source>
        <dbReference type="ARBA" id="ARBA00022692"/>
    </source>
</evidence>
<dbReference type="Pfam" id="PF05296">
    <property type="entry name" value="TAS2R"/>
    <property type="match status" value="1"/>
</dbReference>
<feature type="transmembrane region" description="Helical" evidence="13">
    <location>
        <begin position="107"/>
        <end position="131"/>
    </location>
</feature>
<feature type="transmembrane region" description="Helical" evidence="13">
    <location>
        <begin position="16"/>
        <end position="41"/>
    </location>
</feature>
<evidence type="ECO:0000256" key="9">
    <source>
        <dbReference type="ARBA" id="ARBA00023170"/>
    </source>
</evidence>
<keyword evidence="8 12" id="KW-0472">Membrane</keyword>
<evidence type="ECO:0000256" key="7">
    <source>
        <dbReference type="ARBA" id="ARBA00023040"/>
    </source>
</evidence>
<keyword evidence="5 12" id="KW-0812">Transmembrane</keyword>
<evidence type="ECO:0000256" key="3">
    <source>
        <dbReference type="ARBA" id="ARBA00022480"/>
    </source>
</evidence>
<dbReference type="PANTHER" id="PTHR11394">
    <property type="entry name" value="TASTE RECEPTOR TYPE 2"/>
    <property type="match status" value="1"/>
</dbReference>
<evidence type="ECO:0000256" key="1">
    <source>
        <dbReference type="ARBA" id="ARBA00004141"/>
    </source>
</evidence>
<keyword evidence="3 12" id="KW-0919">Taste</keyword>
<dbReference type="RefSeq" id="XP_004714075.1">
    <property type="nucleotide sequence ID" value="XM_004714018.1"/>
</dbReference>
<accession>A0ABM0J3L8</accession>
<evidence type="ECO:0000256" key="12">
    <source>
        <dbReference type="RuleBase" id="RU004424"/>
    </source>
</evidence>
<evidence type="ECO:0000256" key="8">
    <source>
        <dbReference type="ARBA" id="ARBA00023136"/>
    </source>
</evidence>
<feature type="transmembrane region" description="Helical" evidence="13">
    <location>
        <begin position="53"/>
        <end position="73"/>
    </location>
</feature>
<keyword evidence="7 12" id="KW-0297">G-protein coupled receptor</keyword>
<dbReference type="PANTHER" id="PTHR11394:SF52">
    <property type="entry name" value="TASTE RECEPTOR TYPE 2 MEMBER 38"/>
    <property type="match status" value="1"/>
</dbReference>
<evidence type="ECO:0000313" key="14">
    <source>
        <dbReference type="Proteomes" id="UP000694863"/>
    </source>
</evidence>
<evidence type="ECO:0000256" key="10">
    <source>
        <dbReference type="ARBA" id="ARBA00023224"/>
    </source>
</evidence>
<dbReference type="SUPFAM" id="SSF81321">
    <property type="entry name" value="Family A G protein-coupled receptor-like"/>
    <property type="match status" value="1"/>
</dbReference>
<proteinExistence type="inferred from homology"/>
<comment type="subcellular location">
    <subcellularLocation>
        <location evidence="1 12">Membrane</location>
        <topology evidence="1 12">Multi-pass membrane protein</topology>
    </subcellularLocation>
</comment>
<dbReference type="Proteomes" id="UP000694863">
    <property type="component" value="Unplaced"/>
</dbReference>
<sequence>MLTLSPVVTVSYEAKGVFLLLSVLEFTVGVLVNAFIVVVNVWDMVKKQPLSSFHLVLLSLGIIRLFLHGLLFLEAIQLTHFQHIKDPLSISYQIILVLWMVTHQASLWLATCLSIFYCSKIVPFSHTALLLITRSFSRKMPQVLLGVTFLSCICTVLCLMDFFNRSQPIFTAWLLMNNTEKGNPEIHLFYSFLFCNLGSFPPFLCFLASSGMLIISLGKHMRTMRANASGSRDPSLDAHIRALKSLVSFLGFYVVAFCAALLSMPSLMLWQNKIGVMACVAVMAACPSGHSVILISGSGKLRRTAKAILLWAQSSLKVRCRYKPDAQMSS</sequence>
<comment type="similarity">
    <text evidence="2 11">Belongs to the G-protein coupled receptor T2R family.</text>
</comment>
<feature type="transmembrane region" description="Helical" evidence="13">
    <location>
        <begin position="188"/>
        <end position="215"/>
    </location>
</feature>
<reference evidence="15" key="1">
    <citation type="submission" date="2025-08" db="UniProtKB">
        <authorList>
            <consortium name="RefSeq"/>
        </authorList>
    </citation>
    <scope>IDENTIFICATION</scope>
</reference>
<keyword evidence="4 12" id="KW-0716">Sensory transduction</keyword>
<evidence type="ECO:0000256" key="4">
    <source>
        <dbReference type="ARBA" id="ARBA00022606"/>
    </source>
</evidence>
<evidence type="ECO:0000256" key="2">
    <source>
        <dbReference type="ARBA" id="ARBA00007376"/>
    </source>
</evidence>
<organism evidence="14 15">
    <name type="scientific">Echinops telfairi</name>
    <name type="common">Lesser hedgehog tenrec</name>
    <dbReference type="NCBI Taxonomy" id="9371"/>
    <lineage>
        <taxon>Eukaryota</taxon>
        <taxon>Metazoa</taxon>
        <taxon>Chordata</taxon>
        <taxon>Craniata</taxon>
        <taxon>Vertebrata</taxon>
        <taxon>Euteleostomi</taxon>
        <taxon>Mammalia</taxon>
        <taxon>Eutheria</taxon>
        <taxon>Afrotheria</taxon>
        <taxon>Tenrecidae</taxon>
        <taxon>Tenrecinae</taxon>
        <taxon>Echinops</taxon>
    </lineage>
</organism>
<evidence type="ECO:0000256" key="11">
    <source>
        <dbReference type="RuleBase" id="RU004423"/>
    </source>
</evidence>
<keyword evidence="14" id="KW-1185">Reference proteome</keyword>
<name>A0ABM0J3L8_ECHTE</name>
<keyword evidence="6 13" id="KW-1133">Transmembrane helix</keyword>